<comment type="caution">
    <text evidence="3">The sequence shown here is derived from an EMBL/GenBank/DDBJ whole genome shotgun (WGS) entry which is preliminary data.</text>
</comment>
<organism evidence="3 4">
    <name type="scientific">Seminavis robusta</name>
    <dbReference type="NCBI Taxonomy" id="568900"/>
    <lineage>
        <taxon>Eukaryota</taxon>
        <taxon>Sar</taxon>
        <taxon>Stramenopiles</taxon>
        <taxon>Ochrophyta</taxon>
        <taxon>Bacillariophyta</taxon>
        <taxon>Bacillariophyceae</taxon>
        <taxon>Bacillariophycidae</taxon>
        <taxon>Naviculales</taxon>
        <taxon>Naviculaceae</taxon>
        <taxon>Seminavis</taxon>
    </lineage>
</organism>
<evidence type="ECO:0000313" key="3">
    <source>
        <dbReference type="EMBL" id="CAB9505087.1"/>
    </source>
</evidence>
<dbReference type="EMBL" id="CAICTM010000217">
    <property type="protein sequence ID" value="CAB9505087.1"/>
    <property type="molecule type" value="Genomic_DNA"/>
</dbReference>
<dbReference type="Proteomes" id="UP001153069">
    <property type="component" value="Unassembled WGS sequence"/>
</dbReference>
<dbReference type="AlphaFoldDB" id="A0A9N8DM02"/>
<feature type="chain" id="PRO_5040505589" evidence="2">
    <location>
        <begin position="26"/>
        <end position="268"/>
    </location>
</feature>
<evidence type="ECO:0000256" key="2">
    <source>
        <dbReference type="SAM" id="SignalP"/>
    </source>
</evidence>
<accession>A0A9N8DM02</accession>
<protein>
    <submittedName>
        <fullName evidence="3">Uncharacterized protein</fullName>
    </submittedName>
</protein>
<proteinExistence type="predicted"/>
<gene>
    <name evidence="3" type="ORF">SEMRO_218_G090120.1</name>
</gene>
<reference evidence="3" key="1">
    <citation type="submission" date="2020-06" db="EMBL/GenBank/DDBJ databases">
        <authorList>
            <consortium name="Plant Systems Biology data submission"/>
        </authorList>
    </citation>
    <scope>NUCLEOTIDE SEQUENCE</scope>
    <source>
        <strain evidence="3">D6</strain>
    </source>
</reference>
<keyword evidence="2" id="KW-0732">Signal</keyword>
<evidence type="ECO:0000313" key="4">
    <source>
        <dbReference type="Proteomes" id="UP001153069"/>
    </source>
</evidence>
<evidence type="ECO:0000256" key="1">
    <source>
        <dbReference type="SAM" id="MobiDB-lite"/>
    </source>
</evidence>
<keyword evidence="4" id="KW-1185">Reference proteome</keyword>
<name>A0A9N8DM02_9STRA</name>
<sequence length="268" mass="29931">MKIFVWSVAATAILLRVQETVLVTAEILNGVGTVEEGSPVISKENEDGFTWVRGDVPQWMNDLEMEEDESDDKGARRLQSGSKTEMGEDITESSFVEAMDNLRGNFSHAMKYIEGIFGVSDEDESGEGETSAYHVDERHRRAAEAKAKAGLGEYRQYAADIAIEIAKDNVNFEFEHVFVRDCEWGQIITGGDGDWSAIVRRMMGFHSSLLAFIDALKDIEDRFVRIIPESHHDDETKEQILNGETVCVHGCFALRCVLVGSLEGVIEF</sequence>
<feature type="signal peptide" evidence="2">
    <location>
        <begin position="1"/>
        <end position="25"/>
    </location>
</feature>
<feature type="region of interest" description="Disordered" evidence="1">
    <location>
        <begin position="65"/>
        <end position="91"/>
    </location>
</feature>